<keyword evidence="3" id="KW-1185">Reference proteome</keyword>
<organism evidence="2 3">
    <name type="scientific">Canavalia gladiata</name>
    <name type="common">Sword bean</name>
    <name type="synonym">Dolichos gladiatus</name>
    <dbReference type="NCBI Taxonomy" id="3824"/>
    <lineage>
        <taxon>Eukaryota</taxon>
        <taxon>Viridiplantae</taxon>
        <taxon>Streptophyta</taxon>
        <taxon>Embryophyta</taxon>
        <taxon>Tracheophyta</taxon>
        <taxon>Spermatophyta</taxon>
        <taxon>Magnoliopsida</taxon>
        <taxon>eudicotyledons</taxon>
        <taxon>Gunneridae</taxon>
        <taxon>Pentapetalae</taxon>
        <taxon>rosids</taxon>
        <taxon>fabids</taxon>
        <taxon>Fabales</taxon>
        <taxon>Fabaceae</taxon>
        <taxon>Papilionoideae</taxon>
        <taxon>50 kb inversion clade</taxon>
        <taxon>NPAAA clade</taxon>
        <taxon>indigoferoid/millettioid clade</taxon>
        <taxon>Phaseoleae</taxon>
        <taxon>Canavalia</taxon>
    </lineage>
</organism>
<dbReference type="AlphaFoldDB" id="A0AAN9MVQ6"/>
<accession>A0AAN9MVQ6</accession>
<proteinExistence type="predicted"/>
<feature type="region of interest" description="Disordered" evidence="1">
    <location>
        <begin position="26"/>
        <end position="61"/>
    </location>
</feature>
<evidence type="ECO:0000256" key="1">
    <source>
        <dbReference type="SAM" id="MobiDB-lite"/>
    </source>
</evidence>
<evidence type="ECO:0000313" key="2">
    <source>
        <dbReference type="EMBL" id="KAK7361486.1"/>
    </source>
</evidence>
<name>A0AAN9MVQ6_CANGL</name>
<dbReference type="EMBL" id="JAYMYQ010000001">
    <property type="protein sequence ID" value="KAK7361486.1"/>
    <property type="molecule type" value="Genomic_DNA"/>
</dbReference>
<reference evidence="2 3" key="1">
    <citation type="submission" date="2024-01" db="EMBL/GenBank/DDBJ databases">
        <title>The genomes of 5 underutilized Papilionoideae crops provide insights into root nodulation and disease resistanc.</title>
        <authorList>
            <person name="Jiang F."/>
        </authorList>
    </citation>
    <scope>NUCLEOTIDE SEQUENCE [LARGE SCALE GENOMIC DNA]</scope>
    <source>
        <strain evidence="2">LVBAO_FW01</strain>
        <tissue evidence="2">Leaves</tissue>
    </source>
</reference>
<evidence type="ECO:0000313" key="3">
    <source>
        <dbReference type="Proteomes" id="UP001367508"/>
    </source>
</evidence>
<protein>
    <submittedName>
        <fullName evidence="2">Uncharacterized protein</fullName>
    </submittedName>
</protein>
<feature type="compositionally biased region" description="Basic and acidic residues" evidence="1">
    <location>
        <begin position="26"/>
        <end position="49"/>
    </location>
</feature>
<dbReference type="Proteomes" id="UP001367508">
    <property type="component" value="Unassembled WGS sequence"/>
</dbReference>
<sequence>MTLGSWKRAWPLPRGRVGIWLLEKAGQEEKEKSTNSECIRDYKTSESRDSQGYVPSKFKEGSNDVTSARVDAEWKSYGFWYVSIVEIRSKQDCRHGSKHTCDARDGCETQAPLVECNSSPCSPSYGLLSGFVLHNYLFWD</sequence>
<gene>
    <name evidence="2" type="ORF">VNO77_03554</name>
</gene>
<comment type="caution">
    <text evidence="2">The sequence shown here is derived from an EMBL/GenBank/DDBJ whole genome shotgun (WGS) entry which is preliminary data.</text>
</comment>